<dbReference type="Pfam" id="PF00669">
    <property type="entry name" value="Flagellin_N"/>
    <property type="match status" value="1"/>
</dbReference>
<evidence type="ECO:0000256" key="2">
    <source>
        <dbReference type="ARBA" id="ARBA00022525"/>
    </source>
</evidence>
<comment type="similarity">
    <text evidence="1 4">Belongs to the bacterial flagellin family.</text>
</comment>
<dbReference type="GO" id="GO:0005576">
    <property type="term" value="C:extracellular region"/>
    <property type="evidence" value="ECO:0007669"/>
    <property type="project" value="UniProtKB-SubCell"/>
</dbReference>
<dbReference type="PRINTS" id="PR00207">
    <property type="entry name" value="FLAGELLIN"/>
</dbReference>
<dbReference type="RefSeq" id="WP_058459257.1">
    <property type="nucleotide sequence ID" value="NZ_CAAAIY010000001.1"/>
</dbReference>
<reference evidence="7 8" key="1">
    <citation type="submission" date="2015-11" db="EMBL/GenBank/DDBJ databases">
        <title>Genomic analysis of 38 Legionella species identifies large and diverse effector repertoires.</title>
        <authorList>
            <person name="Burstein D."/>
            <person name="Amaro F."/>
            <person name="Zusman T."/>
            <person name="Lifshitz Z."/>
            <person name="Cohen O."/>
            <person name="Gilbert J.A."/>
            <person name="Pupko T."/>
            <person name="Shuman H.A."/>
            <person name="Segal G."/>
        </authorList>
    </citation>
    <scope>NUCLEOTIDE SEQUENCE [LARGE SCALE GENOMIC DNA]</scope>
    <source>
        <strain evidence="7 8">WIGA</strain>
    </source>
</reference>
<evidence type="ECO:0000256" key="1">
    <source>
        <dbReference type="ARBA" id="ARBA00005709"/>
    </source>
</evidence>
<feature type="domain" description="Flagellin N-terminal" evidence="5">
    <location>
        <begin position="5"/>
        <end position="143"/>
    </location>
</feature>
<evidence type="ECO:0000256" key="4">
    <source>
        <dbReference type="RuleBase" id="RU362073"/>
    </source>
</evidence>
<dbReference type="Gene3D" id="2.30.220.10">
    <property type="entry name" value="f41 fragment of flagellin, C-terminal domain"/>
    <property type="match status" value="1"/>
</dbReference>
<dbReference type="Pfam" id="PF00700">
    <property type="entry name" value="Flagellin_C"/>
    <property type="match status" value="1"/>
</dbReference>
<dbReference type="InterPro" id="IPR046358">
    <property type="entry name" value="Flagellin_C"/>
</dbReference>
<gene>
    <name evidence="7" type="primary">flaA</name>
    <name evidence="7" type="ORF">Lboz_1610</name>
</gene>
<keyword evidence="2 4" id="KW-0964">Secreted</keyword>
<dbReference type="Gene3D" id="1.20.1330.10">
    <property type="entry name" value="f41 fragment of flagellin, N-terminal domain"/>
    <property type="match status" value="1"/>
</dbReference>
<dbReference type="OrthoDB" id="9796789at2"/>
<dbReference type="PANTHER" id="PTHR42792">
    <property type="entry name" value="FLAGELLIN"/>
    <property type="match status" value="1"/>
</dbReference>
<dbReference type="InterPro" id="IPR001029">
    <property type="entry name" value="Flagellin_N"/>
</dbReference>
<evidence type="ECO:0000313" key="8">
    <source>
        <dbReference type="Proteomes" id="UP000054695"/>
    </source>
</evidence>
<keyword evidence="7" id="KW-0969">Cilium</keyword>
<comment type="subcellular location">
    <subcellularLocation>
        <location evidence="4">Secreted</location>
    </subcellularLocation>
    <subcellularLocation>
        <location evidence="4">Bacterial flagellum</location>
    </subcellularLocation>
</comment>
<comment type="caution">
    <text evidence="7">The sequence shown here is derived from an EMBL/GenBank/DDBJ whole genome shotgun (WGS) entry which is preliminary data.</text>
</comment>
<dbReference type="Gene3D" id="6.10.280.190">
    <property type="match status" value="1"/>
</dbReference>
<dbReference type="NCBIfam" id="NF009448">
    <property type="entry name" value="PRK12806.1"/>
    <property type="match status" value="1"/>
</dbReference>
<protein>
    <recommendedName>
        <fullName evidence="4">Flagellin</fullName>
    </recommendedName>
</protein>
<dbReference type="EMBL" id="LNXU01000017">
    <property type="protein sequence ID" value="KTC74170.1"/>
    <property type="molecule type" value="Genomic_DNA"/>
</dbReference>
<evidence type="ECO:0000259" key="5">
    <source>
        <dbReference type="Pfam" id="PF00669"/>
    </source>
</evidence>
<dbReference type="Proteomes" id="UP000054695">
    <property type="component" value="Unassembled WGS sequence"/>
</dbReference>
<dbReference type="GO" id="GO:0005198">
    <property type="term" value="F:structural molecule activity"/>
    <property type="evidence" value="ECO:0007669"/>
    <property type="project" value="UniProtKB-UniRule"/>
</dbReference>
<keyword evidence="7" id="KW-0966">Cell projection</keyword>
<keyword evidence="8" id="KW-1185">Reference proteome</keyword>
<dbReference type="STRING" id="447.Lboz_1610"/>
<dbReference type="SUPFAM" id="SSF64518">
    <property type="entry name" value="Phase 1 flagellin"/>
    <property type="match status" value="1"/>
</dbReference>
<keyword evidence="7" id="KW-0282">Flagellum</keyword>
<dbReference type="Gene3D" id="6.10.10.10">
    <property type="entry name" value="Flagellar export chaperone, C-terminal domain"/>
    <property type="match status" value="1"/>
</dbReference>
<dbReference type="GO" id="GO:0009288">
    <property type="term" value="C:bacterial-type flagellum"/>
    <property type="evidence" value="ECO:0007669"/>
    <property type="project" value="UniProtKB-SubCell"/>
</dbReference>
<sequence>MAQIINTNVPSLIAQRNLSKSSNAMATAIQRLSSGLKINSAKDDAAGLAIATNMTSQIRGMDQAVKNANDGISLAQVAEGAMQESTNLLQRMRELALQSANGTYSQSNRQALQNEVNNLLSEMDHIALSTQFNGQSILNGSYTNASLQIGSNAGETLSFSINSIASSTIGSIAYQQGSQVSANAAADITLALGTNPAISVSSSANYVGTANGQDSSSAYAKAAAINAAGVPGLTVTASTSGTQTVGAIGGTAADTYNLTINGVDIFTNQDVSTALTNTDLMDAINAVSSQTGVVASLNGGDMTLTAADGRNIAVTESGTGFTAGTDGLTVTGGPFAATLRGQLTMSAAQTISIGGTIADVGLSSTISLDTNGVNSIDITTQDGAEQAILRISAALDSVTNNRAALGALQNRLDATVANLQNVSDNMSAARSRIQDTDYAAEMASLTKNQILQQAGTAMLAQANAMPQSVLSLLG</sequence>
<dbReference type="Pfam" id="PF07196">
    <property type="entry name" value="Flagellin_IN"/>
    <property type="match status" value="1"/>
</dbReference>
<dbReference type="InterPro" id="IPR001492">
    <property type="entry name" value="Flagellin"/>
</dbReference>
<comment type="function">
    <text evidence="4">Flagellin is the subunit protein which polymerizes to form the filaments of bacterial flagella.</text>
</comment>
<keyword evidence="3 4" id="KW-0975">Bacterial flagellum</keyword>
<organism evidence="7 8">
    <name type="scientific">Legionella bozemanae</name>
    <name type="common">Fluoribacter bozemanae</name>
    <dbReference type="NCBI Taxonomy" id="447"/>
    <lineage>
        <taxon>Bacteria</taxon>
        <taxon>Pseudomonadati</taxon>
        <taxon>Pseudomonadota</taxon>
        <taxon>Gammaproteobacteria</taxon>
        <taxon>Legionellales</taxon>
        <taxon>Legionellaceae</taxon>
        <taxon>Legionella</taxon>
    </lineage>
</organism>
<dbReference type="PATRIC" id="fig|447.4.peg.1717"/>
<dbReference type="InterPro" id="IPR042187">
    <property type="entry name" value="Flagellin_C_sub2"/>
</dbReference>
<dbReference type="InterPro" id="IPR010810">
    <property type="entry name" value="Flagellin_hook_IN_motif"/>
</dbReference>
<feature type="domain" description="Flagellin C-terminal" evidence="6">
    <location>
        <begin position="391"/>
        <end position="473"/>
    </location>
</feature>
<evidence type="ECO:0000313" key="7">
    <source>
        <dbReference type="EMBL" id="KTC74170.1"/>
    </source>
</evidence>
<dbReference type="AlphaFoldDB" id="A0A0W0RSY0"/>
<evidence type="ECO:0000259" key="6">
    <source>
        <dbReference type="Pfam" id="PF00700"/>
    </source>
</evidence>
<accession>A0A0W0RSY0</accession>
<dbReference type="Gene3D" id="2.170.280.10">
    <property type="entry name" value="f41 fragment of flagellin, middle domain"/>
    <property type="match status" value="1"/>
</dbReference>
<name>A0A0W0RSY0_LEGBO</name>
<proteinExistence type="inferred from homology"/>
<dbReference type="PANTHER" id="PTHR42792:SF2">
    <property type="entry name" value="FLAGELLIN"/>
    <property type="match status" value="1"/>
</dbReference>
<evidence type="ECO:0000256" key="3">
    <source>
        <dbReference type="ARBA" id="ARBA00023143"/>
    </source>
</evidence>